<keyword evidence="8 10" id="KW-0378">Hydrolase</keyword>
<evidence type="ECO:0000313" key="19">
    <source>
        <dbReference type="EMBL" id="CAF4533562.1"/>
    </source>
</evidence>
<dbReference type="SUPFAM" id="SSF53098">
    <property type="entry name" value="Ribonuclease H-like"/>
    <property type="match status" value="1"/>
</dbReference>
<dbReference type="GO" id="GO:0000287">
    <property type="term" value="F:magnesium ion binding"/>
    <property type="evidence" value="ECO:0007669"/>
    <property type="project" value="UniProtKB-UniRule"/>
</dbReference>
<comment type="cofactor">
    <cofactor evidence="2 10">
        <name>Mg(2+)</name>
        <dbReference type="ChEBI" id="CHEBI:18420"/>
    </cofactor>
</comment>
<evidence type="ECO:0000313" key="21">
    <source>
        <dbReference type="EMBL" id="CAF4750654.1"/>
    </source>
</evidence>
<dbReference type="PIRSF" id="PIRSF036852">
    <property type="entry name" value="Ribonuclease_H1_euk"/>
    <property type="match status" value="1"/>
</dbReference>
<evidence type="ECO:0000313" key="15">
    <source>
        <dbReference type="EMBL" id="CAF3501050.1"/>
    </source>
</evidence>
<dbReference type="InterPro" id="IPR037056">
    <property type="entry name" value="RNase_H1_N_sf"/>
</dbReference>
<comment type="catalytic activity">
    <reaction evidence="1 10">
        <text>Endonucleolytic cleavage to 5'-phosphomonoester.</text>
        <dbReference type="EC" id="3.1.26.4"/>
    </reaction>
</comment>
<dbReference type="InterPro" id="IPR036397">
    <property type="entry name" value="RNaseH_sf"/>
</dbReference>
<feature type="domain" description="RNase H type-1" evidence="11">
    <location>
        <begin position="104"/>
        <end position="251"/>
    </location>
</feature>
<dbReference type="SUPFAM" id="SSF55658">
    <property type="entry name" value="L9 N-domain-like"/>
    <property type="match status" value="1"/>
</dbReference>
<accession>A0A820R471</accession>
<keyword evidence="7 10" id="KW-0255">Endonuclease</keyword>
<keyword evidence="6 10" id="KW-0479">Metal-binding</keyword>
<dbReference type="Proteomes" id="UP000663865">
    <property type="component" value="Unassembled WGS sequence"/>
</dbReference>
<evidence type="ECO:0000256" key="10">
    <source>
        <dbReference type="PIRNR" id="PIRNR036852"/>
    </source>
</evidence>
<evidence type="ECO:0000313" key="17">
    <source>
        <dbReference type="EMBL" id="CAF4283259.1"/>
    </source>
</evidence>
<dbReference type="EMBL" id="CAJNYT010003452">
    <property type="protein sequence ID" value="CAF3565127.1"/>
    <property type="molecule type" value="Genomic_DNA"/>
</dbReference>
<dbReference type="Proteomes" id="UP000663848">
    <property type="component" value="Unassembled WGS sequence"/>
</dbReference>
<dbReference type="OrthoDB" id="407198at2759"/>
<sequence length="252" mass="28798">MPYYVVRQGRNPGIYNTWDECKEQIFRFTGAEYRKFDTHSDAQDYLNGKVRMQNAFAKKYPTSKSKKTNNTPINLMKETIREFTSKEIASSYEKLTVSDSNGDTREYTVAYSDGCCFGNGHSGSKGGYGVYWDDDHPWNISERLQGDPTNQRAELTAAISAMEVALANSITHLEIRTDSKYTIQSATEWIRGWKKTNWIKKTDSKPVMNKDLMIKIDELQEKLKVKWTYVAGHSSNKGNDEADRLAKAGARR</sequence>
<dbReference type="InterPro" id="IPR017067">
    <property type="entry name" value="RNase_H1_euk"/>
</dbReference>
<evidence type="ECO:0000313" key="22">
    <source>
        <dbReference type="Proteomes" id="UP000663851"/>
    </source>
</evidence>
<evidence type="ECO:0000313" key="13">
    <source>
        <dbReference type="EMBL" id="CAF3320769.1"/>
    </source>
</evidence>
<evidence type="ECO:0000256" key="5">
    <source>
        <dbReference type="ARBA" id="ARBA00022722"/>
    </source>
</evidence>
<dbReference type="EMBL" id="CAJOBR010001754">
    <property type="protein sequence ID" value="CAF4633174.1"/>
    <property type="molecule type" value="Genomic_DNA"/>
</dbReference>
<evidence type="ECO:0000313" key="16">
    <source>
        <dbReference type="EMBL" id="CAF3565127.1"/>
    </source>
</evidence>
<reference evidence="18" key="1">
    <citation type="submission" date="2021-02" db="EMBL/GenBank/DDBJ databases">
        <authorList>
            <person name="Nowell W R."/>
        </authorList>
    </citation>
    <scope>NUCLEOTIDE SEQUENCE</scope>
</reference>
<dbReference type="InterPro" id="IPR011320">
    <property type="entry name" value="RNase_H1_N"/>
</dbReference>
<dbReference type="EMBL" id="CAJNXB010001131">
    <property type="protein sequence ID" value="CAF3137041.1"/>
    <property type="molecule type" value="Genomic_DNA"/>
</dbReference>
<dbReference type="Pfam" id="PF01693">
    <property type="entry name" value="Cauli_VI"/>
    <property type="match status" value="1"/>
</dbReference>
<dbReference type="EMBL" id="CAJOBO010002100">
    <property type="protein sequence ID" value="CAF4431392.1"/>
    <property type="molecule type" value="Genomic_DNA"/>
</dbReference>
<evidence type="ECO:0000313" key="12">
    <source>
        <dbReference type="EMBL" id="CAF3137041.1"/>
    </source>
</evidence>
<dbReference type="Gene3D" id="3.30.420.10">
    <property type="entry name" value="Ribonuclease H-like superfamily/Ribonuclease H"/>
    <property type="match status" value="1"/>
</dbReference>
<dbReference type="GO" id="GO:0004523">
    <property type="term" value="F:RNA-DNA hybrid ribonuclease activity"/>
    <property type="evidence" value="ECO:0007669"/>
    <property type="project" value="UniProtKB-UniRule"/>
</dbReference>
<comment type="caution">
    <text evidence="18">The sequence shown here is derived from an EMBL/GenBank/DDBJ whole genome shotgun (WGS) entry which is preliminary data.</text>
</comment>
<dbReference type="Pfam" id="PF00075">
    <property type="entry name" value="RNase_H"/>
    <property type="match status" value="1"/>
</dbReference>
<dbReference type="InterPro" id="IPR009027">
    <property type="entry name" value="Ribosomal_bL9/RNase_H1_N"/>
</dbReference>
<gene>
    <name evidence="15" type="ORF">FME351_LOCUS16787</name>
    <name evidence="16" type="ORF">GRG538_LOCUS20934</name>
    <name evidence="18" type="ORF">HFQ381_LOCUS22371</name>
    <name evidence="13" type="ORF">KIK155_LOCUS455</name>
    <name evidence="14" type="ORF">LUA448_LOCUS14704</name>
    <name evidence="20" type="ORF">QYT958_LOCUS13626</name>
    <name evidence="12" type="ORF">TIS948_LOCUS8924</name>
    <name evidence="21" type="ORF">TOA249_LOCUS20344</name>
    <name evidence="19" type="ORF">TSG867_LOCUS23445</name>
    <name evidence="17" type="ORF">UJA718_LOCUS11531</name>
</gene>
<dbReference type="GO" id="GO:0003676">
    <property type="term" value="F:nucleic acid binding"/>
    <property type="evidence" value="ECO:0007669"/>
    <property type="project" value="UniProtKB-UniRule"/>
</dbReference>
<evidence type="ECO:0000313" key="20">
    <source>
        <dbReference type="EMBL" id="CAF4633174.1"/>
    </source>
</evidence>
<organism evidence="18 22">
    <name type="scientific">Rotaria socialis</name>
    <dbReference type="NCBI Taxonomy" id="392032"/>
    <lineage>
        <taxon>Eukaryota</taxon>
        <taxon>Metazoa</taxon>
        <taxon>Spiralia</taxon>
        <taxon>Gnathifera</taxon>
        <taxon>Rotifera</taxon>
        <taxon>Eurotatoria</taxon>
        <taxon>Bdelloidea</taxon>
        <taxon>Philodinida</taxon>
        <taxon>Philodinidae</taxon>
        <taxon>Rotaria</taxon>
    </lineage>
</organism>
<dbReference type="Proteomes" id="UP000663851">
    <property type="component" value="Unassembled WGS sequence"/>
</dbReference>
<dbReference type="Proteomes" id="UP000663862">
    <property type="component" value="Unassembled WGS sequence"/>
</dbReference>
<dbReference type="PROSITE" id="PS50879">
    <property type="entry name" value="RNASE_H_1"/>
    <property type="match status" value="1"/>
</dbReference>
<dbReference type="PANTHER" id="PTHR10642:SF26">
    <property type="entry name" value="RIBONUCLEASE H1"/>
    <property type="match status" value="1"/>
</dbReference>
<dbReference type="EMBL" id="CAJNYD010001861">
    <property type="protein sequence ID" value="CAF3369509.1"/>
    <property type="molecule type" value="Genomic_DNA"/>
</dbReference>
<dbReference type="GO" id="GO:0043137">
    <property type="term" value="P:DNA replication, removal of RNA primer"/>
    <property type="evidence" value="ECO:0007669"/>
    <property type="project" value="TreeGrafter"/>
</dbReference>
<dbReference type="CDD" id="cd09280">
    <property type="entry name" value="RNase_HI_eukaryote_like"/>
    <property type="match status" value="1"/>
</dbReference>
<dbReference type="Proteomes" id="UP000663825">
    <property type="component" value="Unassembled WGS sequence"/>
</dbReference>
<evidence type="ECO:0000313" key="14">
    <source>
        <dbReference type="EMBL" id="CAF3369509.1"/>
    </source>
</evidence>
<dbReference type="EC" id="3.1.26.4" evidence="10"/>
<dbReference type="Proteomes" id="UP000663838">
    <property type="component" value="Unassembled WGS sequence"/>
</dbReference>
<evidence type="ECO:0000256" key="4">
    <source>
        <dbReference type="ARBA" id="ARBA00005300"/>
    </source>
</evidence>
<evidence type="ECO:0000256" key="1">
    <source>
        <dbReference type="ARBA" id="ARBA00000077"/>
    </source>
</evidence>
<keyword evidence="23" id="KW-1185">Reference proteome</keyword>
<dbReference type="InterPro" id="IPR012337">
    <property type="entry name" value="RNaseH-like_sf"/>
</dbReference>
<protein>
    <recommendedName>
        <fullName evidence="10">Ribonuclease H1</fullName>
        <shortName evidence="10">RNase H1</shortName>
        <ecNumber evidence="10">3.1.26.4</ecNumber>
    </recommendedName>
</protein>
<comment type="similarity">
    <text evidence="4 10">Belongs to the RNase H family.</text>
</comment>
<dbReference type="EMBL" id="CAJNYV010000010">
    <property type="protein sequence ID" value="CAF3320769.1"/>
    <property type="molecule type" value="Genomic_DNA"/>
</dbReference>
<evidence type="ECO:0000256" key="9">
    <source>
        <dbReference type="ARBA" id="ARBA00022842"/>
    </source>
</evidence>
<name>A0A820R471_9BILA</name>
<dbReference type="Proteomes" id="UP000663833">
    <property type="component" value="Unassembled WGS sequence"/>
</dbReference>
<dbReference type="AlphaFoldDB" id="A0A820R471"/>
<proteinExistence type="inferred from homology"/>
<dbReference type="InterPro" id="IPR050092">
    <property type="entry name" value="RNase_H"/>
</dbReference>
<evidence type="ECO:0000256" key="6">
    <source>
        <dbReference type="ARBA" id="ARBA00022723"/>
    </source>
</evidence>
<dbReference type="Proteomes" id="UP000663873">
    <property type="component" value="Unassembled WGS sequence"/>
</dbReference>
<dbReference type="EMBL" id="CAJOBQ010002020">
    <property type="protein sequence ID" value="CAF4533562.1"/>
    <property type="molecule type" value="Genomic_DNA"/>
</dbReference>
<evidence type="ECO:0000256" key="8">
    <source>
        <dbReference type="ARBA" id="ARBA00022801"/>
    </source>
</evidence>
<keyword evidence="9 10" id="KW-0460">Magnesium</keyword>
<dbReference type="Proteomes" id="UP000663869">
    <property type="component" value="Unassembled WGS sequence"/>
</dbReference>
<dbReference type="InterPro" id="IPR002156">
    <property type="entry name" value="RNaseH_domain"/>
</dbReference>
<evidence type="ECO:0000256" key="7">
    <source>
        <dbReference type="ARBA" id="ARBA00022759"/>
    </source>
</evidence>
<evidence type="ECO:0000256" key="2">
    <source>
        <dbReference type="ARBA" id="ARBA00001946"/>
    </source>
</evidence>
<evidence type="ECO:0000259" key="11">
    <source>
        <dbReference type="PROSITE" id="PS50879"/>
    </source>
</evidence>
<dbReference type="EMBL" id="CAJOBP010001421">
    <property type="protein sequence ID" value="CAF4283259.1"/>
    <property type="molecule type" value="Genomic_DNA"/>
</dbReference>
<evidence type="ECO:0000313" key="18">
    <source>
        <dbReference type="EMBL" id="CAF4431392.1"/>
    </source>
</evidence>
<keyword evidence="5 10" id="KW-0540">Nuclease</keyword>
<dbReference type="PANTHER" id="PTHR10642">
    <property type="entry name" value="RIBONUCLEASE H1"/>
    <property type="match status" value="1"/>
</dbReference>
<dbReference type="FunFam" id="3.40.970.10:FF:000002">
    <property type="entry name" value="Ribonuclease H"/>
    <property type="match status" value="1"/>
</dbReference>
<dbReference type="Proteomes" id="UP000663872">
    <property type="component" value="Unassembled WGS sequence"/>
</dbReference>
<evidence type="ECO:0000313" key="23">
    <source>
        <dbReference type="Proteomes" id="UP000663873"/>
    </source>
</evidence>
<evidence type="ECO:0000256" key="3">
    <source>
        <dbReference type="ARBA" id="ARBA00004065"/>
    </source>
</evidence>
<dbReference type="Gene3D" id="3.40.970.10">
    <property type="entry name" value="Ribonuclease H1, N-terminal domain"/>
    <property type="match status" value="1"/>
</dbReference>
<comment type="function">
    <text evidence="3 10">Endonuclease that specifically degrades the RNA of RNA-DNA hybrids.</text>
</comment>
<dbReference type="EMBL" id="CAJNYU010002054">
    <property type="protein sequence ID" value="CAF3501050.1"/>
    <property type="molecule type" value="Genomic_DNA"/>
</dbReference>
<dbReference type="EMBL" id="CAJOBS010001661">
    <property type="protein sequence ID" value="CAF4750654.1"/>
    <property type="molecule type" value="Genomic_DNA"/>
</dbReference>